<reference evidence="1" key="1">
    <citation type="submission" date="2022-06" db="EMBL/GenBank/DDBJ databases">
        <authorList>
            <person name="Legras J.-L."/>
            <person name="Devillers H."/>
            <person name="Grondin C."/>
        </authorList>
    </citation>
    <scope>NUCLEOTIDE SEQUENCE</scope>
    <source>
        <strain evidence="1">CLIB 1444</strain>
    </source>
</reference>
<keyword evidence="2" id="KW-1185">Reference proteome</keyword>
<gene>
    <name evidence="1" type="ORF">CLIB1444_03S07690</name>
</gene>
<protein>
    <submittedName>
        <fullName evidence="1">S-adenosylmethionine permease Sam3p</fullName>
    </submittedName>
</protein>
<organism evidence="1 2">
    <name type="scientific">[Candida] jaroonii</name>
    <dbReference type="NCBI Taxonomy" id="467808"/>
    <lineage>
        <taxon>Eukaryota</taxon>
        <taxon>Fungi</taxon>
        <taxon>Dikarya</taxon>
        <taxon>Ascomycota</taxon>
        <taxon>Saccharomycotina</taxon>
        <taxon>Pichiomycetes</taxon>
        <taxon>Debaryomycetaceae</taxon>
        <taxon>Yamadazyma</taxon>
    </lineage>
</organism>
<dbReference type="Proteomes" id="UP001152531">
    <property type="component" value="Unassembled WGS sequence"/>
</dbReference>
<comment type="caution">
    <text evidence="1">The sequence shown here is derived from an EMBL/GenBank/DDBJ whole genome shotgun (WGS) entry which is preliminary data.</text>
</comment>
<evidence type="ECO:0000313" key="1">
    <source>
        <dbReference type="EMBL" id="CAH6720248.1"/>
    </source>
</evidence>
<accession>A0ACA9Y5I6</accession>
<proteinExistence type="predicted"/>
<sequence length="579" mass="64551">MATKETSFNESDLEQGSPSVYSEEYEYESNPIKRFAQGFKRIDLKDDGYDTSEMTDLEKSIYATAKHPLSRRLQPRHIQMIALGGSIGTGLFIGNGYALSYGPANLLLSYSFVGFVIYLVMNALGELACQFPVSGAFTAYFTRFVDPSWGFVLGILYSCSWLVSFPSELIACSITMQYWTTSVNPAVWVAIFYIIIVSINMFGIKGYGEAEFVLSFIKVLAVIGFIILGICIICGVGKEGYIGGKYWTNPGSFNYGFKGFCQSLITAAFSYGGVELAALAAAETENTRKALPRAIKQVFWRICVFYFLTAIVIGCLVPYTDERLLSATSSQDISASPFVIAINNAGIKVVPHIMNAVILVAVVSVGNSSVYGCSRTIASLAAQKLLPSFVGYVDREGRPLVAIMITNAFGLLGFLVVSEDEDEVFSWFFSVCSLSSFFTWFAICLTHVRFRWALDYQKRDKDELIFPAPTGIYGSYLGMVLLLFIIACELYVSISPPDGSPDAEAFFKNCLSLPLLLVMWACHKTYYRTWGSLYVKLEDIDIDTGRREVDVEFLKQDLAEEKQLIASKPFYYRVYRFWC</sequence>
<name>A0ACA9Y5I6_9ASCO</name>
<dbReference type="EMBL" id="CALSDN010000003">
    <property type="protein sequence ID" value="CAH6720248.1"/>
    <property type="molecule type" value="Genomic_DNA"/>
</dbReference>
<evidence type="ECO:0000313" key="2">
    <source>
        <dbReference type="Proteomes" id="UP001152531"/>
    </source>
</evidence>